<accession>A0A131YF65</accession>
<proteinExistence type="predicted"/>
<protein>
    <submittedName>
        <fullName evidence="2">Uncharacterized protein</fullName>
    </submittedName>
</protein>
<feature type="region of interest" description="Disordered" evidence="1">
    <location>
        <begin position="52"/>
        <end position="74"/>
    </location>
</feature>
<dbReference type="AlphaFoldDB" id="A0A131YF65"/>
<reference evidence="2" key="1">
    <citation type="journal article" date="2016" name="Ticks Tick Borne Dis.">
        <title>De novo assembly and annotation of the salivary gland transcriptome of Rhipicephalus appendiculatus male and female ticks during blood feeding.</title>
        <authorList>
            <person name="de Castro M.H."/>
            <person name="de Klerk D."/>
            <person name="Pienaar R."/>
            <person name="Latif A.A."/>
            <person name="Rees D.J."/>
            <person name="Mans B.J."/>
        </authorList>
    </citation>
    <scope>NUCLEOTIDE SEQUENCE</scope>
    <source>
        <tissue evidence="2">Salivary glands</tissue>
    </source>
</reference>
<evidence type="ECO:0000256" key="1">
    <source>
        <dbReference type="SAM" id="MobiDB-lite"/>
    </source>
</evidence>
<name>A0A131YF65_RHIAP</name>
<evidence type="ECO:0000313" key="2">
    <source>
        <dbReference type="EMBL" id="JAP76561.1"/>
    </source>
</evidence>
<dbReference type="EMBL" id="GEDV01011996">
    <property type="protein sequence ID" value="JAP76561.1"/>
    <property type="molecule type" value="Transcribed_RNA"/>
</dbReference>
<sequence>MNPTSTYINYTMSVCTHTHAYTHTHCQEHIVQRDEGELTSSDTSLLSALYPLPQTPEIKGKEKKQTTKNPSNEEVPVYEVLSQLQNQAMDVAVANAHR</sequence>
<organism evidence="2">
    <name type="scientific">Rhipicephalus appendiculatus</name>
    <name type="common">Brown ear tick</name>
    <dbReference type="NCBI Taxonomy" id="34631"/>
    <lineage>
        <taxon>Eukaryota</taxon>
        <taxon>Metazoa</taxon>
        <taxon>Ecdysozoa</taxon>
        <taxon>Arthropoda</taxon>
        <taxon>Chelicerata</taxon>
        <taxon>Arachnida</taxon>
        <taxon>Acari</taxon>
        <taxon>Parasitiformes</taxon>
        <taxon>Ixodida</taxon>
        <taxon>Ixodoidea</taxon>
        <taxon>Ixodidae</taxon>
        <taxon>Rhipicephalinae</taxon>
        <taxon>Rhipicephalus</taxon>
        <taxon>Rhipicephalus</taxon>
    </lineage>
</organism>